<keyword evidence="8" id="KW-0594">Phospholipid biosynthesis</keyword>
<gene>
    <name evidence="14" type="primary">mgtA</name>
    <name evidence="14" type="ORF">MPRM_32090</name>
</gene>
<evidence type="ECO:0000256" key="13">
    <source>
        <dbReference type="ARBA" id="ARBA00083725"/>
    </source>
</evidence>
<evidence type="ECO:0000256" key="10">
    <source>
        <dbReference type="ARBA" id="ARBA00058671"/>
    </source>
</evidence>
<dbReference type="Proteomes" id="UP000467105">
    <property type="component" value="Chromosome"/>
</dbReference>
<dbReference type="GO" id="GO:0009247">
    <property type="term" value="P:glycolipid biosynthetic process"/>
    <property type="evidence" value="ECO:0007669"/>
    <property type="project" value="UniProtKB-ARBA"/>
</dbReference>
<dbReference type="RefSeq" id="WP_085271847.1">
    <property type="nucleotide sequence ID" value="NZ_AP022614.1"/>
</dbReference>
<dbReference type="GO" id="GO:0000030">
    <property type="term" value="F:mannosyltransferase activity"/>
    <property type="evidence" value="ECO:0007669"/>
    <property type="project" value="UniProtKB-ARBA"/>
</dbReference>
<dbReference type="InterPro" id="IPR050194">
    <property type="entry name" value="Glycosyltransferase_grp1"/>
</dbReference>
<organism evidence="14 15">
    <name type="scientific">Mycobacterium parmense</name>
    <dbReference type="NCBI Taxonomy" id="185642"/>
    <lineage>
        <taxon>Bacteria</taxon>
        <taxon>Bacillati</taxon>
        <taxon>Actinomycetota</taxon>
        <taxon>Actinomycetes</taxon>
        <taxon>Mycobacteriales</taxon>
        <taxon>Mycobacteriaceae</taxon>
        <taxon>Mycobacterium</taxon>
        <taxon>Mycobacterium simiae complex</taxon>
    </lineage>
</organism>
<evidence type="ECO:0000256" key="7">
    <source>
        <dbReference type="ARBA" id="ARBA00023098"/>
    </source>
</evidence>
<evidence type="ECO:0000256" key="4">
    <source>
        <dbReference type="ARBA" id="ARBA00022676"/>
    </source>
</evidence>
<dbReference type="GO" id="GO:0016020">
    <property type="term" value="C:membrane"/>
    <property type="evidence" value="ECO:0007669"/>
    <property type="project" value="GOC"/>
</dbReference>
<comment type="pathway">
    <text evidence="11">Phospholipid metabolism; phosphatidylinositol metabolism.</text>
</comment>
<reference evidence="14 15" key="1">
    <citation type="journal article" date="2019" name="Emerg. Microbes Infect.">
        <title>Comprehensive subspecies identification of 175 nontuberculous mycobacteria species based on 7547 genomic profiles.</title>
        <authorList>
            <person name="Matsumoto Y."/>
            <person name="Kinjo T."/>
            <person name="Motooka D."/>
            <person name="Nabeya D."/>
            <person name="Jung N."/>
            <person name="Uechi K."/>
            <person name="Horii T."/>
            <person name="Iida T."/>
            <person name="Fujita J."/>
            <person name="Nakamura S."/>
        </authorList>
    </citation>
    <scope>NUCLEOTIDE SEQUENCE [LARGE SCALE GENOMIC DNA]</scope>
    <source>
        <strain evidence="14 15">JCM 14742</strain>
    </source>
</reference>
<evidence type="ECO:0000256" key="9">
    <source>
        <dbReference type="ARBA" id="ARBA00023264"/>
    </source>
</evidence>
<comment type="pathway">
    <text evidence="1">Lipid metabolism.</text>
</comment>
<comment type="similarity">
    <text evidence="2">Belongs to the glycosyltransferase group 1 family. Glycosyltransferase 4 subfamily.</text>
</comment>
<keyword evidence="4 14" id="KW-0328">Glycosyltransferase</keyword>
<evidence type="ECO:0000256" key="2">
    <source>
        <dbReference type="ARBA" id="ARBA00009481"/>
    </source>
</evidence>
<evidence type="ECO:0000256" key="8">
    <source>
        <dbReference type="ARBA" id="ARBA00023209"/>
    </source>
</evidence>
<evidence type="ECO:0000256" key="11">
    <source>
        <dbReference type="ARBA" id="ARBA00060651"/>
    </source>
</evidence>
<dbReference type="Pfam" id="PF00534">
    <property type="entry name" value="Glycos_transf_1"/>
    <property type="match status" value="1"/>
</dbReference>
<evidence type="ECO:0000313" key="14">
    <source>
        <dbReference type="EMBL" id="BBZ45928.1"/>
    </source>
</evidence>
<dbReference type="PANTHER" id="PTHR45947:SF3">
    <property type="entry name" value="SULFOQUINOVOSYL TRANSFERASE SQD2"/>
    <property type="match status" value="1"/>
</dbReference>
<evidence type="ECO:0000313" key="15">
    <source>
        <dbReference type="Proteomes" id="UP000467105"/>
    </source>
</evidence>
<keyword evidence="3" id="KW-0444">Lipid biosynthesis</keyword>
<comment type="function">
    <text evidence="10">Catalyzes the addition of a mannose residue from GDP-D-mannose to GlcAGroAc2 to generate 1,2-di-O-C16/C18:1-(alpha-D-mannopyranosyl)-(1-4)-(alpha-D-glucopyranosyluronic acid)-(1-3)-glycerol(ManGlcAGroAc2).</text>
</comment>
<dbReference type="PANTHER" id="PTHR45947">
    <property type="entry name" value="SULFOQUINOVOSYL TRANSFERASE SQD2"/>
    <property type="match status" value="1"/>
</dbReference>
<evidence type="ECO:0000256" key="3">
    <source>
        <dbReference type="ARBA" id="ARBA00022516"/>
    </source>
</evidence>
<dbReference type="InterPro" id="IPR001296">
    <property type="entry name" value="Glyco_trans_1"/>
</dbReference>
<dbReference type="CDD" id="cd03814">
    <property type="entry name" value="GT4-like"/>
    <property type="match status" value="1"/>
</dbReference>
<keyword evidence="6" id="KW-0843">Virulence</keyword>
<evidence type="ECO:0000256" key="6">
    <source>
        <dbReference type="ARBA" id="ARBA00023026"/>
    </source>
</evidence>
<evidence type="ECO:0000256" key="5">
    <source>
        <dbReference type="ARBA" id="ARBA00022679"/>
    </source>
</evidence>
<dbReference type="FunFam" id="3.40.50.2000:FF:000145">
    <property type="entry name" value="Probable glycosyl transferase"/>
    <property type="match status" value="1"/>
</dbReference>
<sequence>MRVAIVAESFLPQVNGVSNSVVRVLEHLRRTGHEALVIAPDNPPGEQRAERLHDGIRVHRVPSRMFPKVTSLPLGVPTPRMVKVLRGFDPHVVHLASPALLGYGGVKAARWLGVPTVAVYQTDVPGFAASYGIGATERAAWAWFRHLHTLADRTLAPSSATMESLVKQRFPRVHRWARGVDVLRYAPSARDERLRRRWSPQGKPIVGFVGRLAPEKHAERLISLAADDAVQLVVVGDGVDRQKLQSAMPTAVFTGALYGDELAAAYASMDVFVHTGEHETFCQVVQEALASGLPVIAPDAGGPRDLIAPCRTGLLLPVDEFEQRLPTAAAHLLQERHRYSPAARRSVLGRSWPVICDELLGHYEAVQSPSARARISRNSLRRYAQGE</sequence>
<name>A0A7I7YVM2_9MYCO</name>
<keyword evidence="9" id="KW-1208">Phospholipid metabolism</keyword>
<dbReference type="GO" id="GO:0008654">
    <property type="term" value="P:phospholipid biosynthetic process"/>
    <property type="evidence" value="ECO:0007669"/>
    <property type="project" value="UniProtKB-KW"/>
</dbReference>
<evidence type="ECO:0000256" key="12">
    <source>
        <dbReference type="ARBA" id="ARBA00074940"/>
    </source>
</evidence>
<proteinExistence type="inferred from homology"/>
<dbReference type="Gene3D" id="3.40.50.2000">
    <property type="entry name" value="Glycogen Phosphorylase B"/>
    <property type="match status" value="2"/>
</dbReference>
<dbReference type="AlphaFoldDB" id="A0A7I7YVM2"/>
<dbReference type="InterPro" id="IPR028098">
    <property type="entry name" value="Glyco_trans_4-like_N"/>
</dbReference>
<accession>A0A7I7YVM2</accession>
<evidence type="ECO:0000256" key="1">
    <source>
        <dbReference type="ARBA" id="ARBA00005189"/>
    </source>
</evidence>
<keyword evidence="7" id="KW-0443">Lipid metabolism</keyword>
<dbReference type="FunFam" id="3.40.50.2000:FF:000303">
    <property type="entry name" value="GDP-mannose-dependent alpha-mannosyltransferase"/>
    <property type="match status" value="1"/>
</dbReference>
<dbReference type="Pfam" id="PF13439">
    <property type="entry name" value="Glyco_transf_4"/>
    <property type="match status" value="1"/>
</dbReference>
<protein>
    <recommendedName>
        <fullName evidence="12">GDP-mannose-dependent alpha-mannosyltransferase</fullName>
    </recommendedName>
    <alternativeName>
        <fullName evidence="13">Guanosine diphosphomannose-dependent alpha-mannosyltransferase</fullName>
    </alternativeName>
</protein>
<dbReference type="EMBL" id="AP022614">
    <property type="protein sequence ID" value="BBZ45928.1"/>
    <property type="molecule type" value="Genomic_DNA"/>
</dbReference>
<keyword evidence="5 14" id="KW-0808">Transferase</keyword>
<keyword evidence="15" id="KW-1185">Reference proteome</keyword>
<dbReference type="SUPFAM" id="SSF53756">
    <property type="entry name" value="UDP-Glycosyltransferase/glycogen phosphorylase"/>
    <property type="match status" value="1"/>
</dbReference>